<feature type="domain" description="Peptidase S24/S26A/S26B/S26C" evidence="1">
    <location>
        <begin position="3"/>
        <end position="85"/>
    </location>
</feature>
<proteinExistence type="predicted"/>
<keyword evidence="3" id="KW-1185">Reference proteome</keyword>
<dbReference type="PANTHER" id="PTHR33516">
    <property type="entry name" value="LEXA REPRESSOR"/>
    <property type="match status" value="1"/>
</dbReference>
<dbReference type="InterPro" id="IPR039418">
    <property type="entry name" value="LexA-like"/>
</dbReference>
<gene>
    <name evidence="2" type="ORF">C7387_1663</name>
</gene>
<evidence type="ECO:0000313" key="2">
    <source>
        <dbReference type="EMBL" id="RKR64950.1"/>
    </source>
</evidence>
<organism evidence="2 3">
    <name type="scientific">Yokenella regensburgei</name>
    <dbReference type="NCBI Taxonomy" id="158877"/>
    <lineage>
        <taxon>Bacteria</taxon>
        <taxon>Pseudomonadati</taxon>
        <taxon>Pseudomonadota</taxon>
        <taxon>Gammaproteobacteria</taxon>
        <taxon>Enterobacterales</taxon>
        <taxon>Enterobacteriaceae</taxon>
        <taxon>Yokenella</taxon>
    </lineage>
</organism>
<dbReference type="GeneID" id="66903696"/>
<dbReference type="CDD" id="cd06529">
    <property type="entry name" value="S24_LexA-like"/>
    <property type="match status" value="1"/>
</dbReference>
<reference evidence="2 3" key="1">
    <citation type="submission" date="2018-10" db="EMBL/GenBank/DDBJ databases">
        <title>Genomic Encyclopedia of Type Strains, Phase IV (KMG-IV): sequencing the most valuable type-strain genomes for metagenomic binning, comparative biology and taxonomic classification.</title>
        <authorList>
            <person name="Goeker M."/>
        </authorList>
    </citation>
    <scope>NUCLEOTIDE SEQUENCE [LARGE SCALE GENOMIC DNA]</scope>
    <source>
        <strain evidence="2 3">DSM 5079</strain>
    </source>
</reference>
<dbReference type="PANTHER" id="PTHR33516:SF2">
    <property type="entry name" value="LEXA REPRESSOR-RELATED"/>
    <property type="match status" value="1"/>
</dbReference>
<dbReference type="RefSeq" id="WP_120816465.1">
    <property type="nucleotide sequence ID" value="NZ_RBIZ01000003.1"/>
</dbReference>
<dbReference type="InterPro" id="IPR036286">
    <property type="entry name" value="LexA/Signal_pep-like_sf"/>
</dbReference>
<comment type="caution">
    <text evidence="2">The sequence shown here is derived from an EMBL/GenBank/DDBJ whole genome shotgun (WGS) entry which is preliminary data.</text>
</comment>
<evidence type="ECO:0000259" key="1">
    <source>
        <dbReference type="Pfam" id="PF00717"/>
    </source>
</evidence>
<dbReference type="Proteomes" id="UP000267341">
    <property type="component" value="Unassembled WGS sequence"/>
</dbReference>
<dbReference type="InterPro" id="IPR015927">
    <property type="entry name" value="Peptidase_S24_S26A/B/C"/>
</dbReference>
<accession>A0ABX9S6G0</accession>
<dbReference type="InterPro" id="IPR050077">
    <property type="entry name" value="LexA_repressor"/>
</dbReference>
<name>A0ABX9S6G0_9ENTR</name>
<dbReference type="SUPFAM" id="SSF51306">
    <property type="entry name" value="LexA/Signal peptidase"/>
    <property type="match status" value="1"/>
</dbReference>
<dbReference type="Gene3D" id="2.10.109.10">
    <property type="entry name" value="Umud Fragment, subunit A"/>
    <property type="match status" value="1"/>
</dbReference>
<sequence length="125" mass="13742">MAFQSPAADYIERSISLDQELIHRPAATFFMRSGQTYWRAGILQGALLVVDRAATAFDGSIVVCSLAGEFVLKRLRLSPLRCLESLDNPAVRQPLPEGDDDGVFGVVTYSINDTRSAEFDDCPVM</sequence>
<protein>
    <submittedName>
        <fullName evidence="2">DNA polymerase V</fullName>
    </submittedName>
</protein>
<dbReference type="EMBL" id="RBIZ01000003">
    <property type="protein sequence ID" value="RKR64950.1"/>
    <property type="molecule type" value="Genomic_DNA"/>
</dbReference>
<evidence type="ECO:0000313" key="3">
    <source>
        <dbReference type="Proteomes" id="UP000267341"/>
    </source>
</evidence>
<dbReference type="Pfam" id="PF00717">
    <property type="entry name" value="Peptidase_S24"/>
    <property type="match status" value="1"/>
</dbReference>